<evidence type="ECO:0000256" key="4">
    <source>
        <dbReference type="ARBA" id="ARBA00022840"/>
    </source>
</evidence>
<dbReference type="InterPro" id="IPR003439">
    <property type="entry name" value="ABC_transporter-like_ATP-bd"/>
</dbReference>
<evidence type="ECO:0000313" key="7">
    <source>
        <dbReference type="Proteomes" id="UP000727506"/>
    </source>
</evidence>
<dbReference type="InterPro" id="IPR027417">
    <property type="entry name" value="P-loop_NTPase"/>
</dbReference>
<evidence type="ECO:0000256" key="1">
    <source>
        <dbReference type="ARBA" id="ARBA00005417"/>
    </source>
</evidence>
<keyword evidence="4 6" id="KW-0067">ATP-binding</keyword>
<accession>A0A943YVR0</accession>
<dbReference type="GO" id="GO:0016020">
    <property type="term" value="C:membrane"/>
    <property type="evidence" value="ECO:0007669"/>
    <property type="project" value="InterPro"/>
</dbReference>
<sequence length="615" mass="67854">MPETVNTSPLSSFEAFSDDARETMIAVDDVSMIFNMANEQLNSLKEYAIALARKELRFKEFRALDHISLDIKRGDVFGILGTNGSGKSTLLKIIAGVLEPSQGTCTINGNIAPLIELGAGFDMELTARENIFLNGALLGYSKKFIQDNFDDIVEFAEIETFLDMPLKNYSSGMVARIAFAIATVIVPDILIVDEVLSVGDFMFQKKCEERIQSLIKEHNVTVLIVSHNNDQIERLCNKAVWIEKGHMRMLGTAHDVCQTYRVLGGHTGDKESEDCVFETLTSPVVADESIVKSIEADTPYALAARLSSQAYENGADTAIVIYGEYEMEAFLAAGLAGALDAPTLLTKSDNVPDATSQEIKRLKARDIILIGKTPYCFPDVFAQELEAATGESYRVTPLSSDTYEGLSIAVFDYGLKRGLWQGPAVLTYIGCIGDSISLSPYMNAHRCPMLIKSPYKPLSDELAKRIVDYGCSEVIVLDGVENTPDSELSPFTDRGMAIERIVGKNAYDANKRICDWAERRRDAEKAPVSSFIIAANWQPLYSFVLGPYAAKTDSFILLEDPQNLDSVACCIRCLEQRRGRIERLSFVGSRTQFNRLDKNILTKAATACTAPEERA</sequence>
<organism evidence="6 7">
    <name type="scientific">Slackia piriformis</name>
    <dbReference type="NCBI Taxonomy" id="626934"/>
    <lineage>
        <taxon>Bacteria</taxon>
        <taxon>Bacillati</taxon>
        <taxon>Actinomycetota</taxon>
        <taxon>Coriobacteriia</taxon>
        <taxon>Eggerthellales</taxon>
        <taxon>Eggerthellaceae</taxon>
        <taxon>Slackia</taxon>
    </lineage>
</organism>
<dbReference type="InterPro" id="IPR015860">
    <property type="entry name" value="ABC_transpr_TagH-like"/>
</dbReference>
<dbReference type="AlphaFoldDB" id="A0A943YVR0"/>
<dbReference type="PANTHER" id="PTHR46743">
    <property type="entry name" value="TEICHOIC ACIDS EXPORT ATP-BINDING PROTEIN TAGH"/>
    <property type="match status" value="1"/>
</dbReference>
<dbReference type="SUPFAM" id="SSF52540">
    <property type="entry name" value="P-loop containing nucleoside triphosphate hydrolases"/>
    <property type="match status" value="1"/>
</dbReference>
<comment type="caution">
    <text evidence="6">The sequence shown here is derived from an EMBL/GenBank/DDBJ whole genome shotgun (WGS) entry which is preliminary data.</text>
</comment>
<dbReference type="Proteomes" id="UP000727506">
    <property type="component" value="Unassembled WGS sequence"/>
</dbReference>
<comment type="similarity">
    <text evidence="1">Belongs to the ABC transporter superfamily.</text>
</comment>
<dbReference type="CDD" id="cd03220">
    <property type="entry name" value="ABC_KpsT_Wzt"/>
    <property type="match status" value="1"/>
</dbReference>
<protein>
    <submittedName>
        <fullName evidence="6">ABC transporter ATP-binding protein</fullName>
    </submittedName>
</protein>
<dbReference type="EMBL" id="JAGZSV010000100">
    <property type="protein sequence ID" value="MBS6941025.1"/>
    <property type="molecule type" value="Genomic_DNA"/>
</dbReference>
<gene>
    <name evidence="6" type="ORF">KH142_06035</name>
</gene>
<feature type="domain" description="ABC transporter" evidence="5">
    <location>
        <begin position="44"/>
        <end position="269"/>
    </location>
</feature>
<proteinExistence type="inferred from homology"/>
<reference evidence="6" key="1">
    <citation type="submission" date="2021-02" db="EMBL/GenBank/DDBJ databases">
        <title>Infant gut strain persistence is associated with maternal origin, phylogeny, and functional potential including surface adhesion and iron acquisition.</title>
        <authorList>
            <person name="Lou Y.C."/>
        </authorList>
    </citation>
    <scope>NUCLEOTIDE SEQUENCE</scope>
    <source>
        <strain evidence="6">L2_039_000G1_dasL2_039_000G1_concoct_11</strain>
    </source>
</reference>
<dbReference type="InterPro" id="IPR003593">
    <property type="entry name" value="AAA+_ATPase"/>
</dbReference>
<dbReference type="InterPro" id="IPR050683">
    <property type="entry name" value="Bact_Polysacc_Export_ATP-bd"/>
</dbReference>
<dbReference type="GO" id="GO:0016887">
    <property type="term" value="F:ATP hydrolysis activity"/>
    <property type="evidence" value="ECO:0007669"/>
    <property type="project" value="InterPro"/>
</dbReference>
<evidence type="ECO:0000256" key="2">
    <source>
        <dbReference type="ARBA" id="ARBA00022448"/>
    </source>
</evidence>
<dbReference type="GO" id="GO:0005524">
    <property type="term" value="F:ATP binding"/>
    <property type="evidence" value="ECO:0007669"/>
    <property type="project" value="UniProtKB-KW"/>
</dbReference>
<dbReference type="GO" id="GO:0140359">
    <property type="term" value="F:ABC-type transporter activity"/>
    <property type="evidence" value="ECO:0007669"/>
    <property type="project" value="InterPro"/>
</dbReference>
<evidence type="ECO:0000313" key="6">
    <source>
        <dbReference type="EMBL" id="MBS6941025.1"/>
    </source>
</evidence>
<dbReference type="Pfam" id="PF00005">
    <property type="entry name" value="ABC_tran"/>
    <property type="match status" value="1"/>
</dbReference>
<evidence type="ECO:0000256" key="3">
    <source>
        <dbReference type="ARBA" id="ARBA00022741"/>
    </source>
</evidence>
<keyword evidence="3" id="KW-0547">Nucleotide-binding</keyword>
<dbReference type="PANTHER" id="PTHR46743:SF2">
    <property type="entry name" value="TEICHOIC ACIDS EXPORT ATP-BINDING PROTEIN TAGH"/>
    <property type="match status" value="1"/>
</dbReference>
<dbReference type="SMART" id="SM00382">
    <property type="entry name" value="AAA"/>
    <property type="match status" value="1"/>
</dbReference>
<dbReference type="PROSITE" id="PS50893">
    <property type="entry name" value="ABC_TRANSPORTER_2"/>
    <property type="match status" value="1"/>
</dbReference>
<dbReference type="Gene3D" id="3.40.50.300">
    <property type="entry name" value="P-loop containing nucleotide triphosphate hydrolases"/>
    <property type="match status" value="1"/>
</dbReference>
<name>A0A943YVR0_9ACTN</name>
<keyword evidence="2" id="KW-0813">Transport</keyword>
<evidence type="ECO:0000259" key="5">
    <source>
        <dbReference type="PROSITE" id="PS50893"/>
    </source>
</evidence>